<reference evidence="1" key="1">
    <citation type="submission" date="2023-03" db="EMBL/GenBank/DDBJ databases">
        <authorList>
            <person name="Steffen K."/>
            <person name="Cardenas P."/>
        </authorList>
    </citation>
    <scope>NUCLEOTIDE SEQUENCE</scope>
</reference>
<gene>
    <name evidence="1" type="ORF">GBAR_LOCUS6839</name>
</gene>
<evidence type="ECO:0000313" key="2">
    <source>
        <dbReference type="Proteomes" id="UP001174909"/>
    </source>
</evidence>
<proteinExistence type="predicted"/>
<evidence type="ECO:0000313" key="1">
    <source>
        <dbReference type="EMBL" id="CAI8010376.1"/>
    </source>
</evidence>
<name>A0AA35WAS2_GEOBA</name>
<accession>A0AA35WAS2</accession>
<keyword evidence="2" id="KW-1185">Reference proteome</keyword>
<dbReference type="AlphaFoldDB" id="A0AA35WAS2"/>
<organism evidence="1 2">
    <name type="scientific">Geodia barretti</name>
    <name type="common">Barrett's horny sponge</name>
    <dbReference type="NCBI Taxonomy" id="519541"/>
    <lineage>
        <taxon>Eukaryota</taxon>
        <taxon>Metazoa</taxon>
        <taxon>Porifera</taxon>
        <taxon>Demospongiae</taxon>
        <taxon>Heteroscleromorpha</taxon>
        <taxon>Tetractinellida</taxon>
        <taxon>Astrophorina</taxon>
        <taxon>Geodiidae</taxon>
        <taxon>Geodia</taxon>
    </lineage>
</organism>
<comment type="caution">
    <text evidence="1">The sequence shown here is derived from an EMBL/GenBank/DDBJ whole genome shotgun (WGS) entry which is preliminary data.</text>
</comment>
<protein>
    <submittedName>
        <fullName evidence="1">Uncharacterized protein</fullName>
    </submittedName>
</protein>
<dbReference type="Proteomes" id="UP001174909">
    <property type="component" value="Unassembled WGS sequence"/>
</dbReference>
<sequence length="45" mass="5318">MHRSRDDFTKGGVQKTMHMEELPDRQAKFHHCQYTVYSALTHSIV</sequence>
<dbReference type="EMBL" id="CASHTH010001032">
    <property type="protein sequence ID" value="CAI8010376.1"/>
    <property type="molecule type" value="Genomic_DNA"/>
</dbReference>